<dbReference type="GO" id="GO:0016787">
    <property type="term" value="F:hydrolase activity"/>
    <property type="evidence" value="ECO:0007669"/>
    <property type="project" value="UniProtKB-KW"/>
</dbReference>
<gene>
    <name evidence="12" type="ORF">FA13DRAFT_1728570</name>
</gene>
<evidence type="ECO:0000313" key="13">
    <source>
        <dbReference type="Proteomes" id="UP000298030"/>
    </source>
</evidence>
<proteinExistence type="inferred from homology"/>
<dbReference type="OrthoDB" id="446759at2759"/>
<name>A0A4Y7TNF8_COPMI</name>
<dbReference type="AlphaFoldDB" id="A0A4Y7TNF8"/>
<feature type="domain" description="Ribonuclease PIN" evidence="11">
    <location>
        <begin position="12"/>
        <end position="102"/>
    </location>
</feature>
<evidence type="ECO:0000256" key="7">
    <source>
        <dbReference type="PIRNR" id="PIRNR037125"/>
    </source>
</evidence>
<keyword evidence="4" id="KW-0378">Hydrolase</keyword>
<keyword evidence="3 7" id="KW-0479">Metal-binding</keyword>
<feature type="compositionally biased region" description="Basic and acidic residues" evidence="9">
    <location>
        <begin position="107"/>
        <end position="124"/>
    </location>
</feature>
<comment type="function">
    <text evidence="7">Required for the synthesis of 40S ribosome subunits. Has a role in processing 20S pre-rRNA into the mature 18S rRNA, where it is required for cleavage at the 3' end of the mature 18S rRNA (D-site). Accompanies the 20S pre-rRNA from the nucleus to the cytoplasm.</text>
</comment>
<dbReference type="STRING" id="71717.A0A4Y7TNF8"/>
<reference evidence="12 13" key="1">
    <citation type="journal article" date="2019" name="Nat. Ecol. Evol.">
        <title>Megaphylogeny resolves global patterns of mushroom evolution.</title>
        <authorList>
            <person name="Varga T."/>
            <person name="Krizsan K."/>
            <person name="Foldi C."/>
            <person name="Dima B."/>
            <person name="Sanchez-Garcia M."/>
            <person name="Sanchez-Ramirez S."/>
            <person name="Szollosi G.J."/>
            <person name="Szarkandi J.G."/>
            <person name="Papp V."/>
            <person name="Albert L."/>
            <person name="Andreopoulos W."/>
            <person name="Angelini C."/>
            <person name="Antonin V."/>
            <person name="Barry K.W."/>
            <person name="Bougher N.L."/>
            <person name="Buchanan P."/>
            <person name="Buyck B."/>
            <person name="Bense V."/>
            <person name="Catcheside P."/>
            <person name="Chovatia M."/>
            <person name="Cooper J."/>
            <person name="Damon W."/>
            <person name="Desjardin D."/>
            <person name="Finy P."/>
            <person name="Geml J."/>
            <person name="Haridas S."/>
            <person name="Hughes K."/>
            <person name="Justo A."/>
            <person name="Karasinski D."/>
            <person name="Kautmanova I."/>
            <person name="Kiss B."/>
            <person name="Kocsube S."/>
            <person name="Kotiranta H."/>
            <person name="LaButti K.M."/>
            <person name="Lechner B.E."/>
            <person name="Liimatainen K."/>
            <person name="Lipzen A."/>
            <person name="Lukacs Z."/>
            <person name="Mihaltcheva S."/>
            <person name="Morgado L.N."/>
            <person name="Niskanen T."/>
            <person name="Noordeloos M.E."/>
            <person name="Ohm R.A."/>
            <person name="Ortiz-Santana B."/>
            <person name="Ovrebo C."/>
            <person name="Racz N."/>
            <person name="Riley R."/>
            <person name="Savchenko A."/>
            <person name="Shiryaev A."/>
            <person name="Soop K."/>
            <person name="Spirin V."/>
            <person name="Szebenyi C."/>
            <person name="Tomsovsky M."/>
            <person name="Tulloss R.E."/>
            <person name="Uehling J."/>
            <person name="Grigoriev I.V."/>
            <person name="Vagvolgyi C."/>
            <person name="Papp T."/>
            <person name="Martin F.M."/>
            <person name="Miettinen O."/>
            <person name="Hibbett D.S."/>
            <person name="Nagy L.G."/>
        </authorList>
    </citation>
    <scope>NUCLEOTIDE SEQUENCE [LARGE SCALE GENOMIC DNA]</scope>
    <source>
        <strain evidence="12 13">FP101781</strain>
    </source>
</reference>
<feature type="region of interest" description="Disordered" evidence="9">
    <location>
        <begin position="107"/>
        <end position="145"/>
    </location>
</feature>
<dbReference type="InterPro" id="IPR017117">
    <property type="entry name" value="Nob1_euk"/>
</dbReference>
<feature type="binding site" evidence="8">
    <location>
        <position position="332"/>
    </location>
    <ligand>
        <name>Zn(2+)</name>
        <dbReference type="ChEBI" id="CHEBI:29105"/>
    </ligand>
</feature>
<dbReference type="Pfam" id="PF08772">
    <property type="entry name" value="Zn_ribbon_NOB1"/>
    <property type="match status" value="1"/>
</dbReference>
<keyword evidence="13" id="KW-1185">Reference proteome</keyword>
<evidence type="ECO:0000259" key="10">
    <source>
        <dbReference type="Pfam" id="PF08772"/>
    </source>
</evidence>
<dbReference type="GO" id="GO:0005737">
    <property type="term" value="C:cytoplasm"/>
    <property type="evidence" value="ECO:0007669"/>
    <property type="project" value="UniProtKB-ARBA"/>
</dbReference>
<accession>A0A4Y7TNF8</accession>
<dbReference type="InterPro" id="IPR014881">
    <property type="entry name" value="NOB1_Zn-bd"/>
</dbReference>
<organism evidence="12 13">
    <name type="scientific">Coprinellus micaceus</name>
    <name type="common">Glistening ink-cap mushroom</name>
    <name type="synonym">Coprinus micaceus</name>
    <dbReference type="NCBI Taxonomy" id="71717"/>
    <lineage>
        <taxon>Eukaryota</taxon>
        <taxon>Fungi</taxon>
        <taxon>Dikarya</taxon>
        <taxon>Basidiomycota</taxon>
        <taxon>Agaricomycotina</taxon>
        <taxon>Agaricomycetes</taxon>
        <taxon>Agaricomycetidae</taxon>
        <taxon>Agaricales</taxon>
        <taxon>Agaricineae</taxon>
        <taxon>Psathyrellaceae</taxon>
        <taxon>Coprinellus</taxon>
    </lineage>
</organism>
<dbReference type="FunFam" id="3.40.50.1010:FF:000020">
    <property type="entry name" value="20S-pre-rRNA D-site endonuclease NOB1"/>
    <property type="match status" value="1"/>
</dbReference>
<dbReference type="GO" id="GO:0030688">
    <property type="term" value="C:preribosome, small subunit precursor"/>
    <property type="evidence" value="ECO:0007669"/>
    <property type="project" value="TreeGrafter"/>
</dbReference>
<dbReference type="Gene3D" id="3.40.50.1010">
    <property type="entry name" value="5'-nuclease"/>
    <property type="match status" value="1"/>
</dbReference>
<feature type="region of interest" description="Disordered" evidence="9">
    <location>
        <begin position="163"/>
        <end position="185"/>
    </location>
</feature>
<dbReference type="Pfam" id="PF17146">
    <property type="entry name" value="PIN_6"/>
    <property type="match status" value="1"/>
</dbReference>
<feature type="compositionally biased region" description="Acidic residues" evidence="9">
    <location>
        <begin position="166"/>
        <end position="185"/>
    </location>
</feature>
<evidence type="ECO:0000256" key="2">
    <source>
        <dbReference type="ARBA" id="ARBA00022722"/>
    </source>
</evidence>
<comment type="caution">
    <text evidence="12">The sequence shown here is derived from an EMBL/GenBank/DDBJ whole genome shotgun (WGS) entry which is preliminary data.</text>
</comment>
<feature type="binding site" evidence="8">
    <location>
        <position position="320"/>
    </location>
    <ligand>
        <name>Zn(2+)</name>
        <dbReference type="ChEBI" id="CHEBI:29105"/>
    </ligand>
</feature>
<feature type="region of interest" description="Disordered" evidence="9">
    <location>
        <begin position="417"/>
        <end position="468"/>
    </location>
</feature>
<dbReference type="PANTHER" id="PTHR12814">
    <property type="entry name" value="RNA-BINDING PROTEIN NOB1"/>
    <property type="match status" value="1"/>
</dbReference>
<sequence length="468" mass="51594">MPETQPPKCRSLVLDAGPLLSLSPLRGLAEKYITTPQVLAELRDPRAREHFEKLGLMSGVKIEVRSPTPASLTRVIQWSKKTGDYSVLSHPDLCVLALTHTLHEEAKNSKEQGAIKEVESREGSSLRQVQPEIFKSEEESGVVQPEKAELSVEEVAKNLAAVVLEDSQEPTEEASISDDGIPEQDVDEKELDPLNVELTLIQDEHGISTSRSTPTPSDLSSDDDSDKPKTPLYDDPSDEDDGEGDWITPENAALHKSKALDLLPEDGVGSKKKDEIIDVGCMTADFAMQNVLLQMGLDLVGLEGRRIEKVKTWVLRCHACFKICKDNTKKFCPSCGNPTLLRASPNFQYKLRGTKYSIPAPKPGSAKAGAGTGLILREDQTEYMRAKRLADGKREREEQRMTRGILSKGFDGGVNAGTSSWMDPDWMPEMISAGASGKGRTMRSSRMDGDLPQIGYGRNNPNERRRKK</sequence>
<evidence type="ECO:0000313" key="12">
    <source>
        <dbReference type="EMBL" id="TEB35720.1"/>
    </source>
</evidence>
<feature type="region of interest" description="Disordered" evidence="9">
    <location>
        <begin position="202"/>
        <end position="248"/>
    </location>
</feature>
<feature type="binding site" evidence="8">
    <location>
        <position position="335"/>
    </location>
    <ligand>
        <name>Zn(2+)</name>
        <dbReference type="ChEBI" id="CHEBI:29105"/>
    </ligand>
</feature>
<evidence type="ECO:0000259" key="11">
    <source>
        <dbReference type="Pfam" id="PF17146"/>
    </source>
</evidence>
<dbReference type="Gene3D" id="6.20.210.10">
    <property type="entry name" value="Nin one binding (NOB1), Zn-ribbon-like"/>
    <property type="match status" value="1"/>
</dbReference>
<dbReference type="InterPro" id="IPR039907">
    <property type="entry name" value="NOB1"/>
</dbReference>
<dbReference type="SUPFAM" id="SSF144206">
    <property type="entry name" value="NOB1 zinc finger-like"/>
    <property type="match status" value="1"/>
</dbReference>
<evidence type="ECO:0000256" key="1">
    <source>
        <dbReference type="ARBA" id="ARBA00005858"/>
    </source>
</evidence>
<dbReference type="InterPro" id="IPR036283">
    <property type="entry name" value="NOB1_Zf-like_sf"/>
</dbReference>
<feature type="compositionally biased region" description="Acidic residues" evidence="9">
    <location>
        <begin position="235"/>
        <end position="244"/>
    </location>
</feature>
<dbReference type="GO" id="GO:0005730">
    <property type="term" value="C:nucleolus"/>
    <property type="evidence" value="ECO:0007669"/>
    <property type="project" value="UniProtKB-SubCell"/>
</dbReference>
<dbReference type="EMBL" id="QPFP01000007">
    <property type="protein sequence ID" value="TEB35720.1"/>
    <property type="molecule type" value="Genomic_DNA"/>
</dbReference>
<comment type="similarity">
    <text evidence="1 7">Belongs to the NOB1 family.</text>
</comment>
<dbReference type="PANTHER" id="PTHR12814:SF2">
    <property type="entry name" value="RNA-BINDING PROTEIN NOB1"/>
    <property type="match status" value="1"/>
</dbReference>
<evidence type="ECO:0000256" key="6">
    <source>
        <dbReference type="ARBA" id="ARBA00023242"/>
    </source>
</evidence>
<evidence type="ECO:0000256" key="3">
    <source>
        <dbReference type="ARBA" id="ARBA00022723"/>
    </source>
</evidence>
<dbReference type="InterPro" id="IPR033411">
    <property type="entry name" value="Ribonuclease_PIN"/>
</dbReference>
<feature type="compositionally biased region" description="Low complexity" evidence="9">
    <location>
        <begin position="208"/>
        <end position="219"/>
    </location>
</feature>
<dbReference type="GO" id="GO:0046872">
    <property type="term" value="F:metal ion binding"/>
    <property type="evidence" value="ECO:0007669"/>
    <property type="project" value="UniProtKB-UniRule"/>
</dbReference>
<feature type="binding site" evidence="8">
    <location>
        <position position="317"/>
    </location>
    <ligand>
        <name>Zn(2+)</name>
        <dbReference type="ChEBI" id="CHEBI:29105"/>
    </ligand>
</feature>
<evidence type="ECO:0000256" key="4">
    <source>
        <dbReference type="ARBA" id="ARBA00022801"/>
    </source>
</evidence>
<evidence type="ECO:0000256" key="5">
    <source>
        <dbReference type="ARBA" id="ARBA00022833"/>
    </source>
</evidence>
<feature type="domain" description="Nin one binding (NOB1) Zn-ribbon-like" evidence="10">
    <location>
        <begin position="307"/>
        <end position="364"/>
    </location>
</feature>
<evidence type="ECO:0000256" key="9">
    <source>
        <dbReference type="SAM" id="MobiDB-lite"/>
    </source>
</evidence>
<keyword evidence="2" id="KW-0540">Nuclease</keyword>
<dbReference type="CDD" id="cd09876">
    <property type="entry name" value="PIN_Nob1-like"/>
    <property type="match status" value="1"/>
</dbReference>
<dbReference type="GO" id="GO:0030490">
    <property type="term" value="P:maturation of SSU-rRNA"/>
    <property type="evidence" value="ECO:0007669"/>
    <property type="project" value="TreeGrafter"/>
</dbReference>
<evidence type="ECO:0000256" key="8">
    <source>
        <dbReference type="PIRSR" id="PIRSR037125-1"/>
    </source>
</evidence>
<comment type="subcellular location">
    <subcellularLocation>
        <location evidence="7">Nucleus</location>
        <location evidence="7">Nucleolus</location>
    </subcellularLocation>
</comment>
<dbReference type="Proteomes" id="UP000298030">
    <property type="component" value="Unassembled WGS sequence"/>
</dbReference>
<dbReference type="GO" id="GO:0004521">
    <property type="term" value="F:RNA endonuclease activity"/>
    <property type="evidence" value="ECO:0007669"/>
    <property type="project" value="UniProtKB-UniRule"/>
</dbReference>
<keyword evidence="6 7" id="KW-0539">Nucleus</keyword>
<dbReference type="PIRSF" id="PIRSF037125">
    <property type="entry name" value="D-site_20S_pre-rRNA_nuclease"/>
    <property type="match status" value="1"/>
</dbReference>
<keyword evidence="5 7" id="KW-0862">Zinc</keyword>
<protein>
    <recommendedName>
        <fullName evidence="7">20S-pre-rRNA D-site endonuclease NOB1</fullName>
    </recommendedName>
</protein>